<accession>A0ABT3MSN6</accession>
<name>A0ABT3MSN6_9GAMM</name>
<keyword evidence="1" id="KW-0862">Zinc</keyword>
<evidence type="ECO:0000313" key="3">
    <source>
        <dbReference type="EMBL" id="MCW7552401.1"/>
    </source>
</evidence>
<sequence>MNEFPDITDELLIKLAGKKAFALGQVCFEQGAVAALKTRGKKTTATVPATSTNQGGQVNLHYTQKGIEGSCDCPESDGIDFCEHCVAVALALRARQSKPTLKKSAKPDEVLIHYFERQSKEDLLQTLVQVINGDKALRQKWLLKADNALGRLDKNALRKRITSAIPFKRSIQRYHRVRKYFADMEKALATLQEPVQLLPAEQQLELVDYAIERLDKATDTIDDSGGYRFPTMELLQAIYRSAFTKVSWTEQKKAEHLVQLLTINEYGFYGSVPDDYVGSITPECLDLFYAVVRKQWDALPQWQGGDWWEKRQYSVLQRVLEQTLEHNNDIAGLIELRQKVAETPSDNIKLAELNLQLQDYVQAQAWLDKVQGSPLADSARAQKIQQEILIGTG</sequence>
<keyword evidence="4" id="KW-1185">Reference proteome</keyword>
<protein>
    <recommendedName>
        <fullName evidence="2">SWIM-type domain-containing protein</fullName>
    </recommendedName>
</protein>
<organism evidence="3 4">
    <name type="scientific">Endozoicomonas gorgoniicola</name>
    <dbReference type="NCBI Taxonomy" id="1234144"/>
    <lineage>
        <taxon>Bacteria</taxon>
        <taxon>Pseudomonadati</taxon>
        <taxon>Pseudomonadota</taxon>
        <taxon>Gammaproteobacteria</taxon>
        <taxon>Oceanospirillales</taxon>
        <taxon>Endozoicomonadaceae</taxon>
        <taxon>Endozoicomonas</taxon>
    </lineage>
</organism>
<evidence type="ECO:0000256" key="1">
    <source>
        <dbReference type="PROSITE-ProRule" id="PRU00325"/>
    </source>
</evidence>
<dbReference type="InterPro" id="IPR007527">
    <property type="entry name" value="Znf_SWIM"/>
</dbReference>
<dbReference type="Proteomes" id="UP001209854">
    <property type="component" value="Unassembled WGS sequence"/>
</dbReference>
<keyword evidence="1" id="KW-0479">Metal-binding</keyword>
<dbReference type="EMBL" id="JAPFCC010000001">
    <property type="protein sequence ID" value="MCW7552401.1"/>
    <property type="molecule type" value="Genomic_DNA"/>
</dbReference>
<comment type="caution">
    <text evidence="3">The sequence shown here is derived from an EMBL/GenBank/DDBJ whole genome shotgun (WGS) entry which is preliminary data.</text>
</comment>
<reference evidence="3 4" key="1">
    <citation type="submission" date="2022-10" db="EMBL/GenBank/DDBJ databases">
        <title>High-quality genome sequences of two octocoral-associated bacteria, Endozoicomonas euniceicola EF212 and Endozoicomonas gorgoniicola PS125.</title>
        <authorList>
            <person name="Chiou Y.-J."/>
            <person name="Chen Y.-H."/>
        </authorList>
    </citation>
    <scope>NUCLEOTIDE SEQUENCE [LARGE SCALE GENOMIC DNA]</scope>
    <source>
        <strain evidence="3 4">PS125</strain>
    </source>
</reference>
<proteinExistence type="predicted"/>
<dbReference type="RefSeq" id="WP_262567367.1">
    <property type="nucleotide sequence ID" value="NZ_JAPFCC010000001.1"/>
</dbReference>
<gene>
    <name evidence="3" type="ORF">NX722_07020</name>
</gene>
<evidence type="ECO:0000259" key="2">
    <source>
        <dbReference type="PROSITE" id="PS50966"/>
    </source>
</evidence>
<dbReference type="PROSITE" id="PS50966">
    <property type="entry name" value="ZF_SWIM"/>
    <property type="match status" value="1"/>
</dbReference>
<feature type="domain" description="SWIM-type" evidence="2">
    <location>
        <begin position="56"/>
        <end position="93"/>
    </location>
</feature>
<keyword evidence="1" id="KW-0863">Zinc-finger</keyword>
<evidence type="ECO:0000313" key="4">
    <source>
        <dbReference type="Proteomes" id="UP001209854"/>
    </source>
</evidence>